<dbReference type="AlphaFoldDB" id="A0A916UED1"/>
<dbReference type="RefSeq" id="WP_268237228.1">
    <property type="nucleotide sequence ID" value="NZ_BMED01000001.1"/>
</dbReference>
<reference evidence="1" key="2">
    <citation type="submission" date="2020-09" db="EMBL/GenBank/DDBJ databases">
        <authorList>
            <person name="Sun Q."/>
            <person name="Zhou Y."/>
        </authorList>
    </citation>
    <scope>NUCLEOTIDE SEQUENCE</scope>
    <source>
        <strain evidence="1">CGMCC 1.10998</strain>
    </source>
</reference>
<organism evidence="1 2">
    <name type="scientific">Undibacterium terreum</name>
    <dbReference type="NCBI Taxonomy" id="1224302"/>
    <lineage>
        <taxon>Bacteria</taxon>
        <taxon>Pseudomonadati</taxon>
        <taxon>Pseudomonadota</taxon>
        <taxon>Betaproteobacteria</taxon>
        <taxon>Burkholderiales</taxon>
        <taxon>Oxalobacteraceae</taxon>
        <taxon>Undibacterium</taxon>
    </lineage>
</organism>
<name>A0A916UED1_9BURK</name>
<dbReference type="Proteomes" id="UP000637423">
    <property type="component" value="Unassembled WGS sequence"/>
</dbReference>
<comment type="caution">
    <text evidence="1">The sequence shown here is derived from an EMBL/GenBank/DDBJ whole genome shotgun (WGS) entry which is preliminary data.</text>
</comment>
<proteinExistence type="predicted"/>
<gene>
    <name evidence="1" type="ORF">GCM10011396_13680</name>
</gene>
<protein>
    <submittedName>
        <fullName evidence="1">Uncharacterized protein</fullName>
    </submittedName>
</protein>
<keyword evidence="2" id="KW-1185">Reference proteome</keyword>
<evidence type="ECO:0000313" key="1">
    <source>
        <dbReference type="EMBL" id="GGC67891.1"/>
    </source>
</evidence>
<sequence length="44" mass="4653">MSYTITAKTQTATVVYTSIGERNAVMDAAYNLPGVLGVSLMVQS</sequence>
<dbReference type="EMBL" id="BMED01000001">
    <property type="protein sequence ID" value="GGC67891.1"/>
    <property type="molecule type" value="Genomic_DNA"/>
</dbReference>
<accession>A0A916UED1</accession>
<evidence type="ECO:0000313" key="2">
    <source>
        <dbReference type="Proteomes" id="UP000637423"/>
    </source>
</evidence>
<reference evidence="1" key="1">
    <citation type="journal article" date="2014" name="Int. J. Syst. Evol. Microbiol.">
        <title>Complete genome sequence of Corynebacterium casei LMG S-19264T (=DSM 44701T), isolated from a smear-ripened cheese.</title>
        <authorList>
            <consortium name="US DOE Joint Genome Institute (JGI-PGF)"/>
            <person name="Walter F."/>
            <person name="Albersmeier A."/>
            <person name="Kalinowski J."/>
            <person name="Ruckert C."/>
        </authorList>
    </citation>
    <scope>NUCLEOTIDE SEQUENCE</scope>
    <source>
        <strain evidence="1">CGMCC 1.10998</strain>
    </source>
</reference>